<dbReference type="Gene3D" id="2.60.40.150">
    <property type="entry name" value="C2 domain"/>
    <property type="match status" value="1"/>
</dbReference>
<comment type="caution">
    <text evidence="2">The sequence shown here is derived from an EMBL/GenBank/DDBJ whole genome shotgun (WGS) entry which is preliminary data.</text>
</comment>
<evidence type="ECO:0000313" key="2">
    <source>
        <dbReference type="EMBL" id="PKC05039.1"/>
    </source>
</evidence>
<organism evidence="2 3">
    <name type="scientific">Rhizophagus irregularis</name>
    <dbReference type="NCBI Taxonomy" id="588596"/>
    <lineage>
        <taxon>Eukaryota</taxon>
        <taxon>Fungi</taxon>
        <taxon>Fungi incertae sedis</taxon>
        <taxon>Mucoromycota</taxon>
        <taxon>Glomeromycotina</taxon>
        <taxon>Glomeromycetes</taxon>
        <taxon>Glomerales</taxon>
        <taxon>Glomeraceae</taxon>
        <taxon>Rhizophagus</taxon>
    </lineage>
</organism>
<reference evidence="2 3" key="1">
    <citation type="submission" date="2016-04" db="EMBL/GenBank/DDBJ databases">
        <title>Genome analyses suggest a sexual origin of heterokaryosis in a supposedly ancient asexual fungus.</title>
        <authorList>
            <person name="Ropars J."/>
            <person name="Sedzielewska K."/>
            <person name="Noel J."/>
            <person name="Charron P."/>
            <person name="Farinelli L."/>
            <person name="Marton T."/>
            <person name="Kruger M."/>
            <person name="Pelin A."/>
            <person name="Brachmann A."/>
            <person name="Corradi N."/>
        </authorList>
    </citation>
    <scope>NUCLEOTIDE SEQUENCE [LARGE SCALE GENOMIC DNA]</scope>
    <source>
        <strain evidence="2 3">A5</strain>
    </source>
</reference>
<accession>A0A2N0PDZ2</accession>
<feature type="domain" description="C2" evidence="1">
    <location>
        <begin position="76"/>
        <end position="198"/>
    </location>
</feature>
<dbReference type="Pfam" id="PF00168">
    <property type="entry name" value="C2"/>
    <property type="match status" value="1"/>
</dbReference>
<dbReference type="SMART" id="SM00239">
    <property type="entry name" value="C2"/>
    <property type="match status" value="1"/>
</dbReference>
<dbReference type="Proteomes" id="UP000232722">
    <property type="component" value="Unassembled WGS sequence"/>
</dbReference>
<dbReference type="VEuPathDB" id="FungiDB:RhiirFUN_008109"/>
<evidence type="ECO:0000313" key="3">
    <source>
        <dbReference type="Proteomes" id="UP000232722"/>
    </source>
</evidence>
<evidence type="ECO:0000259" key="1">
    <source>
        <dbReference type="SMART" id="SM00239"/>
    </source>
</evidence>
<dbReference type="CDD" id="cd00030">
    <property type="entry name" value="C2"/>
    <property type="match status" value="1"/>
</dbReference>
<dbReference type="InterPro" id="IPR035892">
    <property type="entry name" value="C2_domain_sf"/>
</dbReference>
<dbReference type="EMBL" id="LLXJ01000927">
    <property type="protein sequence ID" value="PKC05039.1"/>
    <property type="molecule type" value="Genomic_DNA"/>
</dbReference>
<dbReference type="InterPro" id="IPR000008">
    <property type="entry name" value="C2_dom"/>
</dbReference>
<protein>
    <recommendedName>
        <fullName evidence="1">C2 domain-containing protein</fullName>
    </recommendedName>
</protein>
<sequence>MKKRQILSSYNNLKSHQAKLQMQNHRYLRAESLAKQVWEMVRNDDTPDVKKFLDIVPHEYSSAVFTNIVILNSISRLSLNFKSLFSIMEDVSKPVSAKILNNWLDGDSLNFYVKITCLSSGFEFCKTHICNDINPEWNQEFYIPIYDIDKKFKIRVYNNNAFFNHDDEKVKSLHNDIWGTVLTTALLKILYTDHVMWTNSFKEAEVYLKKIVTDTKQLYGLAENFANDHFKINEEEVLELSWASWIGEAAIDVSQSTTKTKSKFEATKEFIENILIETTNNLTGKLLITSIYQCGEEIEITVPEIQNNGEQSKMVKNEEKPTIIVRKQKKKDPQCEKESHAYCHQNQEKSVTEEEYIKVIKTQTEDGLFDIFKQITDDLGITTNEIFHE</sequence>
<gene>
    <name evidence="2" type="ORF">RhiirA5_421453</name>
</gene>
<dbReference type="VEuPathDB" id="FungiDB:FUN_009336"/>
<dbReference type="SUPFAM" id="SSF49562">
    <property type="entry name" value="C2 domain (Calcium/lipid-binding domain, CaLB)"/>
    <property type="match status" value="1"/>
</dbReference>
<reference evidence="2 3" key="2">
    <citation type="submission" date="2017-09" db="EMBL/GenBank/DDBJ databases">
        <title>Extensive intraspecific genome diversity in a model arbuscular mycorrhizal fungus.</title>
        <authorList>
            <person name="Chen E.C."/>
            <person name="Morin E."/>
            <person name="Beaudet D."/>
            <person name="Noel J."/>
            <person name="Ndikumana S."/>
            <person name="Charron P."/>
            <person name="St-Onge C."/>
            <person name="Giorgi J."/>
            <person name="Grigoriev I.V."/>
            <person name="Roux C."/>
            <person name="Martin F.M."/>
            <person name="Corradi N."/>
        </authorList>
    </citation>
    <scope>NUCLEOTIDE SEQUENCE [LARGE SCALE GENOMIC DNA]</scope>
    <source>
        <strain evidence="2 3">A5</strain>
    </source>
</reference>
<dbReference type="VEuPathDB" id="FungiDB:RhiirA1_467048"/>
<proteinExistence type="predicted"/>
<dbReference type="AlphaFoldDB" id="A0A2N0PDZ2"/>
<name>A0A2N0PDZ2_9GLOM</name>